<dbReference type="OrthoDB" id="9807941at2"/>
<comment type="catalytic activity">
    <reaction evidence="7">
        <text>a quinone + NADH + 5 H(+)(in) = a quinol + NAD(+) + 4 H(+)(out)</text>
        <dbReference type="Rhea" id="RHEA:57888"/>
        <dbReference type="ChEBI" id="CHEBI:15378"/>
        <dbReference type="ChEBI" id="CHEBI:24646"/>
        <dbReference type="ChEBI" id="CHEBI:57540"/>
        <dbReference type="ChEBI" id="CHEBI:57945"/>
        <dbReference type="ChEBI" id="CHEBI:132124"/>
    </reaction>
</comment>
<dbReference type="PANTHER" id="PTHR43342:SF1">
    <property type="entry name" value="BIFURCATING [FEFE] HYDROGENASE GAMMA SUBUNIT"/>
    <property type="match status" value="1"/>
</dbReference>
<evidence type="ECO:0000256" key="7">
    <source>
        <dbReference type="ARBA" id="ARBA00047712"/>
    </source>
</evidence>
<accession>A0A142JG21</accession>
<evidence type="ECO:0000256" key="6">
    <source>
        <dbReference type="ARBA" id="ARBA00034078"/>
    </source>
</evidence>
<feature type="binding site" evidence="8">
    <location>
        <position position="93"/>
    </location>
    <ligand>
        <name>[2Fe-2S] cluster</name>
        <dbReference type="ChEBI" id="CHEBI:190135"/>
    </ligand>
</feature>
<keyword evidence="10" id="KW-1185">Reference proteome</keyword>
<reference evidence="9 10" key="1">
    <citation type="submission" date="2016-03" db="EMBL/GenBank/DDBJ databases">
        <title>Complete genome sequence of a novel chlorpyrifos degrading bacterium, Cupriavidus nantongensis sp. X1.</title>
        <authorList>
            <person name="Fang L."/>
        </authorList>
    </citation>
    <scope>NUCLEOTIDE SEQUENCE [LARGE SCALE GENOMIC DNA]</scope>
    <source>
        <strain evidence="9 10">X1</strain>
    </source>
</reference>
<dbReference type="GO" id="GO:0016491">
    <property type="term" value="F:oxidoreductase activity"/>
    <property type="evidence" value="ECO:0007669"/>
    <property type="project" value="InterPro"/>
</dbReference>
<dbReference type="RefSeq" id="WP_062797095.1">
    <property type="nucleotide sequence ID" value="NZ_CP014844.1"/>
</dbReference>
<dbReference type="InterPro" id="IPR041921">
    <property type="entry name" value="NuoE_N"/>
</dbReference>
<evidence type="ECO:0000313" key="10">
    <source>
        <dbReference type="Proteomes" id="UP000075238"/>
    </source>
</evidence>
<dbReference type="STRING" id="1796606.A2G96_04355"/>
<comment type="cofactor">
    <cofactor evidence="6">
        <name>[2Fe-2S] cluster</name>
        <dbReference type="ChEBI" id="CHEBI:190135"/>
    </cofactor>
</comment>
<dbReference type="EMBL" id="CP014844">
    <property type="protein sequence ID" value="AMR77033.1"/>
    <property type="molecule type" value="Genomic_DNA"/>
</dbReference>
<keyword evidence="4 8" id="KW-0408">Iron</keyword>
<evidence type="ECO:0000256" key="1">
    <source>
        <dbReference type="ARBA" id="ARBA00010643"/>
    </source>
</evidence>
<evidence type="ECO:0000313" key="9">
    <source>
        <dbReference type="EMBL" id="AMR77033.1"/>
    </source>
</evidence>
<proteinExistence type="inferred from homology"/>
<dbReference type="FunFam" id="1.10.10.1590:FF:000001">
    <property type="entry name" value="NADH-quinone oxidoreductase subunit E"/>
    <property type="match status" value="1"/>
</dbReference>
<dbReference type="GO" id="GO:0046872">
    <property type="term" value="F:metal ion binding"/>
    <property type="evidence" value="ECO:0007669"/>
    <property type="project" value="UniProtKB-KW"/>
</dbReference>
<dbReference type="InterPro" id="IPR002023">
    <property type="entry name" value="NuoE-like"/>
</dbReference>
<dbReference type="GO" id="GO:0051537">
    <property type="term" value="F:2 iron, 2 sulfur cluster binding"/>
    <property type="evidence" value="ECO:0007669"/>
    <property type="project" value="UniProtKB-KW"/>
</dbReference>
<gene>
    <name evidence="9" type="ORF">A2G96_04355</name>
</gene>
<dbReference type="Pfam" id="PF01257">
    <property type="entry name" value="2Fe-2S_thioredx"/>
    <property type="match status" value="1"/>
</dbReference>
<dbReference type="PANTHER" id="PTHR43342">
    <property type="entry name" value="NADH-QUINONE OXIDOREDUCTASE, E SUBUNIT"/>
    <property type="match status" value="1"/>
</dbReference>
<comment type="cofactor">
    <cofactor evidence="8">
        <name>[2Fe-2S] cluster</name>
        <dbReference type="ChEBI" id="CHEBI:190135"/>
    </cofactor>
    <text evidence="8">Binds 1 [2Fe-2S] cluster.</text>
</comment>
<organism evidence="9 10">
    <name type="scientific">Cupriavidus nantongensis</name>
    <dbReference type="NCBI Taxonomy" id="1796606"/>
    <lineage>
        <taxon>Bacteria</taxon>
        <taxon>Pseudomonadati</taxon>
        <taxon>Pseudomonadota</taxon>
        <taxon>Betaproteobacteria</taxon>
        <taxon>Burkholderiales</taxon>
        <taxon>Burkholderiaceae</taxon>
        <taxon>Cupriavidus</taxon>
    </lineage>
</organism>
<dbReference type="InterPro" id="IPR036249">
    <property type="entry name" value="Thioredoxin-like_sf"/>
</dbReference>
<dbReference type="PIRSF" id="PIRSF000216">
    <property type="entry name" value="NADH_DH_24kDa"/>
    <property type="match status" value="1"/>
</dbReference>
<dbReference type="Gene3D" id="1.10.10.1590">
    <property type="entry name" value="NADH-quinone oxidoreductase subunit E"/>
    <property type="match status" value="1"/>
</dbReference>
<feature type="binding site" evidence="8">
    <location>
        <position position="138"/>
    </location>
    <ligand>
        <name>[2Fe-2S] cluster</name>
        <dbReference type="ChEBI" id="CHEBI:190135"/>
    </ligand>
</feature>
<dbReference type="CDD" id="cd03081">
    <property type="entry name" value="TRX_Fd_NuoE_FDH_gamma"/>
    <property type="match status" value="1"/>
</dbReference>
<dbReference type="SUPFAM" id="SSF52833">
    <property type="entry name" value="Thioredoxin-like"/>
    <property type="match status" value="1"/>
</dbReference>
<evidence type="ECO:0000256" key="4">
    <source>
        <dbReference type="ARBA" id="ARBA00023004"/>
    </source>
</evidence>
<dbReference type="Proteomes" id="UP000075238">
    <property type="component" value="Chromosome 1"/>
</dbReference>
<evidence type="ECO:0000256" key="5">
    <source>
        <dbReference type="ARBA" id="ARBA00023014"/>
    </source>
</evidence>
<dbReference type="PROSITE" id="PS01099">
    <property type="entry name" value="COMPLEX1_24K"/>
    <property type="match status" value="1"/>
</dbReference>
<dbReference type="KEGG" id="cnan:A2G96_04355"/>
<dbReference type="InterPro" id="IPR028431">
    <property type="entry name" value="NADP_DH_HndA-like"/>
</dbReference>
<feature type="binding site" evidence="8">
    <location>
        <position position="98"/>
    </location>
    <ligand>
        <name>[2Fe-2S] cluster</name>
        <dbReference type="ChEBI" id="CHEBI:190135"/>
    </ligand>
</feature>
<sequence length="185" mass="19310">MPDIAPHAPRASGAAASPDAAHIAAIVAARQHMPGALLPILHEIQDTQGFIPDTAVPVIARALNLSRAEVHGVITFYHHFRQQPAGRHVVQVCRAEACQAVGAEALAEHAQRALGCGFHETSADGQVTLEPVYCLGQCACGPAVMVGEQLHGYVDAARFDALVRALRASPNPATPATPAETEAQA</sequence>
<keyword evidence="2 8" id="KW-0001">2Fe-2S</keyword>
<keyword evidence="5 8" id="KW-0411">Iron-sulfur</keyword>
<dbReference type="NCBIfam" id="NF004638">
    <property type="entry name" value="PRK05988.1"/>
    <property type="match status" value="1"/>
</dbReference>
<name>A0A142JG21_9BURK</name>
<dbReference type="Gene3D" id="3.40.30.10">
    <property type="entry name" value="Glutaredoxin"/>
    <property type="match status" value="1"/>
</dbReference>
<evidence type="ECO:0000256" key="8">
    <source>
        <dbReference type="PIRSR" id="PIRSR000216-1"/>
    </source>
</evidence>
<dbReference type="AlphaFoldDB" id="A0A142JG21"/>
<evidence type="ECO:0000256" key="2">
    <source>
        <dbReference type="ARBA" id="ARBA00022714"/>
    </source>
</evidence>
<keyword evidence="3 8" id="KW-0479">Metal-binding</keyword>
<comment type="similarity">
    <text evidence="1">Belongs to the complex I 24 kDa subunit family.</text>
</comment>
<protein>
    <submittedName>
        <fullName evidence="9">Formate dehydrogenase</fullName>
    </submittedName>
</protein>
<evidence type="ECO:0000256" key="3">
    <source>
        <dbReference type="ARBA" id="ARBA00022723"/>
    </source>
</evidence>
<feature type="binding site" evidence="8">
    <location>
        <position position="134"/>
    </location>
    <ligand>
        <name>[2Fe-2S] cluster</name>
        <dbReference type="ChEBI" id="CHEBI:190135"/>
    </ligand>
</feature>